<reference evidence="2" key="1">
    <citation type="journal article" date="2019" name="Sci. Rep.">
        <title>Draft genome of Tanacetum cinerariifolium, the natural source of mosquito coil.</title>
        <authorList>
            <person name="Yamashiro T."/>
            <person name="Shiraishi A."/>
            <person name="Satake H."/>
            <person name="Nakayama K."/>
        </authorList>
    </citation>
    <scope>NUCLEOTIDE SEQUENCE</scope>
</reference>
<sequence>GVCAKPQGGRIQRNAPPRHRHRPARRPAGAAAAGAARAVHPPAGAHGPRFFQLQAGHAAAPHRAPHQRAGPARPAGLRCLSRAEPGGKPRAAERFADFGHQFLSRCQAFSNPGAGRAAGPAG</sequence>
<feature type="region of interest" description="Disordered" evidence="1">
    <location>
        <begin position="1"/>
        <end position="90"/>
    </location>
</feature>
<organism evidence="2">
    <name type="scientific">Tanacetum cinerariifolium</name>
    <name type="common">Dalmatian daisy</name>
    <name type="synonym">Chrysanthemum cinerariifolium</name>
    <dbReference type="NCBI Taxonomy" id="118510"/>
    <lineage>
        <taxon>Eukaryota</taxon>
        <taxon>Viridiplantae</taxon>
        <taxon>Streptophyta</taxon>
        <taxon>Embryophyta</taxon>
        <taxon>Tracheophyta</taxon>
        <taxon>Spermatophyta</taxon>
        <taxon>Magnoliopsida</taxon>
        <taxon>eudicotyledons</taxon>
        <taxon>Gunneridae</taxon>
        <taxon>Pentapetalae</taxon>
        <taxon>asterids</taxon>
        <taxon>campanulids</taxon>
        <taxon>Asterales</taxon>
        <taxon>Asteraceae</taxon>
        <taxon>Asteroideae</taxon>
        <taxon>Anthemideae</taxon>
        <taxon>Anthemidinae</taxon>
        <taxon>Tanacetum</taxon>
    </lineage>
</organism>
<evidence type="ECO:0000256" key="1">
    <source>
        <dbReference type="SAM" id="MobiDB-lite"/>
    </source>
</evidence>
<accession>A0A699W9T6</accession>
<name>A0A699W9T6_TANCI</name>
<feature type="non-terminal residue" evidence="2">
    <location>
        <position position="1"/>
    </location>
</feature>
<feature type="compositionally biased region" description="Low complexity" evidence="1">
    <location>
        <begin position="26"/>
        <end position="76"/>
    </location>
</feature>
<feature type="compositionally biased region" description="Basic residues" evidence="1">
    <location>
        <begin position="16"/>
        <end position="25"/>
    </location>
</feature>
<feature type="non-terminal residue" evidence="2">
    <location>
        <position position="122"/>
    </location>
</feature>
<protein>
    <submittedName>
        <fullName evidence="2">Uncharacterized protein</fullName>
    </submittedName>
</protein>
<dbReference type="EMBL" id="BKCJ011554930">
    <property type="protein sequence ID" value="GFD41551.1"/>
    <property type="molecule type" value="Genomic_DNA"/>
</dbReference>
<dbReference type="AlphaFoldDB" id="A0A699W9T6"/>
<proteinExistence type="predicted"/>
<gene>
    <name evidence="2" type="ORF">Tci_913520</name>
</gene>
<evidence type="ECO:0000313" key="2">
    <source>
        <dbReference type="EMBL" id="GFD41551.1"/>
    </source>
</evidence>
<comment type="caution">
    <text evidence="2">The sequence shown here is derived from an EMBL/GenBank/DDBJ whole genome shotgun (WGS) entry which is preliminary data.</text>
</comment>